<feature type="region of interest" description="Disordered" evidence="15">
    <location>
        <begin position="634"/>
        <end position="664"/>
    </location>
</feature>
<keyword evidence="19" id="KW-1185">Reference proteome</keyword>
<keyword evidence="9 14" id="KW-0133">Cell shape</keyword>
<dbReference type="Proteomes" id="UP000287410">
    <property type="component" value="Unassembled WGS sequence"/>
</dbReference>
<dbReference type="Pfam" id="PF00905">
    <property type="entry name" value="Transpeptidase"/>
    <property type="match status" value="1"/>
</dbReference>
<dbReference type="EMBL" id="PIPN01000001">
    <property type="protein sequence ID" value="RUO32156.1"/>
    <property type="molecule type" value="Genomic_DNA"/>
</dbReference>
<evidence type="ECO:0000259" key="17">
    <source>
        <dbReference type="Pfam" id="PF03717"/>
    </source>
</evidence>
<keyword evidence="3 14" id="KW-1003">Cell membrane</keyword>
<keyword evidence="5 14" id="KW-0121">Carboxypeptidase</keyword>
<keyword evidence="4 14" id="KW-0997">Cell inner membrane</keyword>
<evidence type="ECO:0000256" key="4">
    <source>
        <dbReference type="ARBA" id="ARBA00022519"/>
    </source>
</evidence>
<sequence length="664" mass="75406">MNRRRHNALRDYTAEAGLFASRAMICMGLVATVFLVLLGNLYHLQVTGFQEFQTRSNSNRITVLPVPPNRGLIYDRNGEILAENIAVYSIEIIPEEVEDLDDTLTRLVELLDLDESVVSQFTTQMRRARRFPQIPFTDNLSEEQVARFALHQHHFPGVSVEARLQRHYPYDDLFTHVIGYVGRINRQDIQRLQANDSYNLYAATRTIGKLGVERYYESVLHGKPGFQTVEVNSRGRVVRTLEFTPPVPGQDIYLEVDVQVQKIARHQLQGRRGAIVVMDSENGGLLAMYSNPSYDANQFVRGISTTAYQALLQNSNNPLINRATQGRYPPASTIKPHMALLGLEDGLVDLETSIWDPGYYELPGVERRFRNWRSWGHGWVDLRKALQVSNNTYFYKLAHEAGIDRIHDFMRSMGFGERTGVDIHEENQALLPSRGWKQANLNESWYTGETLSVGIGQSFWTVTPLQLATATNILVTEGRRFQPRLLRATRDGEQLTYQEPFELPPLNVRDPMFFSAIMEGMERAVSRADGTAHAAFVDAPYRAAGKTGTAQVISRAEAEQEPELVLVDGEQVPVEVDERLRDNATYIGYAPADDPQITLAIAIENVGGGGRNAAPVARRILDFYFDYQKSVEQAELRDQEEREEERLQEERLKEQREEQSDDAN</sequence>
<keyword evidence="6 14" id="KW-0645">Protease</keyword>
<dbReference type="Gene3D" id="3.30.1390.30">
    <property type="entry name" value="Penicillin-binding protein 2a, domain 3"/>
    <property type="match status" value="1"/>
</dbReference>
<evidence type="ECO:0000256" key="15">
    <source>
        <dbReference type="SAM" id="MobiDB-lite"/>
    </source>
</evidence>
<dbReference type="PANTHER" id="PTHR30627">
    <property type="entry name" value="PEPTIDOGLYCAN D,D-TRANSPEPTIDASE"/>
    <property type="match status" value="1"/>
</dbReference>
<keyword evidence="13 14" id="KW-0961">Cell wall biogenesis/degradation</keyword>
<evidence type="ECO:0000256" key="14">
    <source>
        <dbReference type="HAMAP-Rule" id="MF_02081"/>
    </source>
</evidence>
<organism evidence="18 19">
    <name type="scientific">Aliidiomarina sedimenti</name>
    <dbReference type="NCBI Taxonomy" id="1933879"/>
    <lineage>
        <taxon>Bacteria</taxon>
        <taxon>Pseudomonadati</taxon>
        <taxon>Pseudomonadota</taxon>
        <taxon>Gammaproteobacteria</taxon>
        <taxon>Alteromonadales</taxon>
        <taxon>Idiomarinaceae</taxon>
        <taxon>Aliidiomarina</taxon>
    </lineage>
</organism>
<feature type="compositionally biased region" description="Basic and acidic residues" evidence="15">
    <location>
        <begin position="634"/>
        <end position="658"/>
    </location>
</feature>
<protein>
    <recommendedName>
        <fullName evidence="14">Peptidoglycan D,D-transpeptidase MrdA</fullName>
        <ecNumber evidence="14">3.4.16.4</ecNumber>
    </recommendedName>
    <alternativeName>
        <fullName evidence="14">Penicillin-binding protein 2</fullName>
        <shortName evidence="14">PBP-2</shortName>
    </alternativeName>
</protein>
<comment type="similarity">
    <text evidence="14">Belongs to the transpeptidase family. MrdA subfamily.</text>
</comment>
<dbReference type="InterPro" id="IPR050515">
    <property type="entry name" value="Beta-lactam/transpept"/>
</dbReference>
<feature type="transmembrane region" description="Helical" evidence="14">
    <location>
        <begin position="21"/>
        <end position="42"/>
    </location>
</feature>
<reference evidence="18 19" key="1">
    <citation type="journal article" date="2018" name="Front. Microbiol.">
        <title>Genome-Based Analysis Reveals the Taxonomy and Diversity of the Family Idiomarinaceae.</title>
        <authorList>
            <person name="Liu Y."/>
            <person name="Lai Q."/>
            <person name="Shao Z."/>
        </authorList>
    </citation>
    <scope>NUCLEOTIDE SEQUENCE [LARGE SCALE GENOMIC DNA]</scope>
    <source>
        <strain evidence="18 19">GBSy1</strain>
    </source>
</reference>
<evidence type="ECO:0000313" key="19">
    <source>
        <dbReference type="Proteomes" id="UP000287410"/>
    </source>
</evidence>
<name>A0ABY0C2W3_9GAMM</name>
<evidence type="ECO:0000256" key="11">
    <source>
        <dbReference type="ARBA" id="ARBA00022989"/>
    </source>
</evidence>
<dbReference type="EC" id="3.4.16.4" evidence="14"/>
<dbReference type="InterPro" id="IPR036138">
    <property type="entry name" value="PBP_dimer_sf"/>
</dbReference>
<evidence type="ECO:0000256" key="10">
    <source>
        <dbReference type="ARBA" id="ARBA00022984"/>
    </source>
</evidence>
<feature type="domain" description="Penicillin-binding protein transpeptidase" evidence="16">
    <location>
        <begin position="273"/>
        <end position="622"/>
    </location>
</feature>
<comment type="caution">
    <text evidence="14">Lacks conserved residue(s) required for the propagation of feature annotation.</text>
</comment>
<feature type="active site" description="Acyl-ester intermediate" evidence="14">
    <location>
        <position position="332"/>
    </location>
</feature>
<proteinExistence type="inferred from homology"/>
<dbReference type="SUPFAM" id="SSF56519">
    <property type="entry name" value="Penicillin binding protein dimerisation domain"/>
    <property type="match status" value="1"/>
</dbReference>
<dbReference type="InterPro" id="IPR005311">
    <property type="entry name" value="PBP_dimer"/>
</dbReference>
<keyword evidence="11 14" id="KW-1133">Transmembrane helix</keyword>
<keyword evidence="12 14" id="KW-0472">Membrane</keyword>
<comment type="function">
    <text evidence="14">Catalyzes cross-linking of the peptidoglycan cell wall.</text>
</comment>
<evidence type="ECO:0000256" key="3">
    <source>
        <dbReference type="ARBA" id="ARBA00022475"/>
    </source>
</evidence>
<keyword evidence="8 14" id="KW-0378">Hydrolase</keyword>
<dbReference type="InterPro" id="IPR012338">
    <property type="entry name" value="Beta-lactam/transpept-like"/>
</dbReference>
<comment type="catalytic activity">
    <reaction evidence="14">
        <text>Preferential cleavage: (Ac)2-L-Lys-D-Ala-|-D-Ala. Also transpeptidation of peptidyl-alanyl moieties that are N-acyl substituents of D-alanine.</text>
        <dbReference type="EC" id="3.4.16.4"/>
    </reaction>
</comment>
<comment type="caution">
    <text evidence="18">The sequence shown here is derived from an EMBL/GenBank/DDBJ whole genome shotgun (WGS) entry which is preliminary data.</text>
</comment>
<evidence type="ECO:0000256" key="13">
    <source>
        <dbReference type="ARBA" id="ARBA00023316"/>
    </source>
</evidence>
<feature type="domain" description="Penicillin-binding protein dimerisation" evidence="17">
    <location>
        <begin position="66"/>
        <end position="241"/>
    </location>
</feature>
<dbReference type="RefSeq" id="WP_126788358.1">
    <property type="nucleotide sequence ID" value="NZ_PIPN01000001.1"/>
</dbReference>
<evidence type="ECO:0000256" key="8">
    <source>
        <dbReference type="ARBA" id="ARBA00022801"/>
    </source>
</evidence>
<dbReference type="Pfam" id="PF03717">
    <property type="entry name" value="PBP_dimer"/>
    <property type="match status" value="1"/>
</dbReference>
<dbReference type="InterPro" id="IPR017790">
    <property type="entry name" value="Penicillin-binding_protein_2"/>
</dbReference>
<dbReference type="PANTHER" id="PTHR30627:SF2">
    <property type="entry name" value="PEPTIDOGLYCAN D,D-TRANSPEPTIDASE MRDA"/>
    <property type="match status" value="1"/>
</dbReference>
<evidence type="ECO:0000256" key="7">
    <source>
        <dbReference type="ARBA" id="ARBA00022692"/>
    </source>
</evidence>
<keyword evidence="10 14" id="KW-0573">Peptidoglycan synthesis</keyword>
<evidence type="ECO:0000256" key="1">
    <source>
        <dbReference type="ARBA" id="ARBA00004167"/>
    </source>
</evidence>
<evidence type="ECO:0000259" key="16">
    <source>
        <dbReference type="Pfam" id="PF00905"/>
    </source>
</evidence>
<comment type="subcellular location">
    <subcellularLocation>
        <location evidence="14">Cell inner membrane</location>
        <topology evidence="14">Single-pass membrane protein</topology>
    </subcellularLocation>
    <subcellularLocation>
        <location evidence="2">Cell membrane</location>
    </subcellularLocation>
    <subcellularLocation>
        <location evidence="1">Membrane</location>
        <topology evidence="1">Single-pass membrane protein</topology>
    </subcellularLocation>
</comment>
<dbReference type="SUPFAM" id="SSF56601">
    <property type="entry name" value="beta-lactamase/transpeptidase-like"/>
    <property type="match status" value="1"/>
</dbReference>
<evidence type="ECO:0000256" key="6">
    <source>
        <dbReference type="ARBA" id="ARBA00022670"/>
    </source>
</evidence>
<dbReference type="NCBIfam" id="TIGR03423">
    <property type="entry name" value="pbp2_mrdA"/>
    <property type="match status" value="1"/>
</dbReference>
<gene>
    <name evidence="14 18" type="primary">mrdA</name>
    <name evidence="18" type="ORF">CWE12_04005</name>
</gene>
<dbReference type="Gene3D" id="3.90.1310.10">
    <property type="entry name" value="Penicillin-binding protein 2a (Domain 2)"/>
    <property type="match status" value="1"/>
</dbReference>
<dbReference type="InterPro" id="IPR001460">
    <property type="entry name" value="PCN-bd_Tpept"/>
</dbReference>
<accession>A0ABY0C2W3</accession>
<evidence type="ECO:0000313" key="18">
    <source>
        <dbReference type="EMBL" id="RUO32156.1"/>
    </source>
</evidence>
<keyword evidence="7 14" id="KW-0812">Transmembrane</keyword>
<dbReference type="Gene3D" id="3.40.710.10">
    <property type="entry name" value="DD-peptidase/beta-lactamase superfamily"/>
    <property type="match status" value="1"/>
</dbReference>
<evidence type="ECO:0000256" key="9">
    <source>
        <dbReference type="ARBA" id="ARBA00022960"/>
    </source>
</evidence>
<evidence type="ECO:0000256" key="5">
    <source>
        <dbReference type="ARBA" id="ARBA00022645"/>
    </source>
</evidence>
<dbReference type="HAMAP" id="MF_02081">
    <property type="entry name" value="MrdA_transpept"/>
    <property type="match status" value="1"/>
</dbReference>
<evidence type="ECO:0000256" key="12">
    <source>
        <dbReference type="ARBA" id="ARBA00023136"/>
    </source>
</evidence>
<comment type="pathway">
    <text evidence="14">Cell wall biogenesis; peptidoglycan biosynthesis.</text>
</comment>
<evidence type="ECO:0000256" key="2">
    <source>
        <dbReference type="ARBA" id="ARBA00004236"/>
    </source>
</evidence>